<dbReference type="EMBL" id="MU006778">
    <property type="protein sequence ID" value="KAF2644741.1"/>
    <property type="molecule type" value="Genomic_DNA"/>
</dbReference>
<proteinExistence type="predicted"/>
<dbReference type="AlphaFoldDB" id="A0A6A6SCZ7"/>
<sequence length="302" mass="33428">MYNPPSVSHNTMTFQTMNKRRRDSSDSEDERWIKKARSWGMQQGYGSANYPTSSNLALQVTPSPPRTVPGLEAMTPAQFDHSDGDSPASIEEDLPVRSSAYHHRDYAMQIDEDDDFDMVASQPPDSPFVTTNFRPAKLNPDLFGRDSAVNSAGRMPTPIYPTFHNSGMSGLGYPSSGMAGGYLGVPTPNPPFMQPPPRRQGMSIDQDRSRRMPSPISEDEDIPDTPTAFAQSQLSRLSVTSNHTSNDRMDTEMNASLSPPTPARGRKRSGALTGNGRFSMGYREDCEKCRERVPGHYSHFLS</sequence>
<protein>
    <submittedName>
        <fullName evidence="2">Uncharacterized protein</fullName>
    </submittedName>
</protein>
<dbReference type="Proteomes" id="UP000799753">
    <property type="component" value="Unassembled WGS sequence"/>
</dbReference>
<organism evidence="2 3">
    <name type="scientific">Massarina eburnea CBS 473.64</name>
    <dbReference type="NCBI Taxonomy" id="1395130"/>
    <lineage>
        <taxon>Eukaryota</taxon>
        <taxon>Fungi</taxon>
        <taxon>Dikarya</taxon>
        <taxon>Ascomycota</taxon>
        <taxon>Pezizomycotina</taxon>
        <taxon>Dothideomycetes</taxon>
        <taxon>Pleosporomycetidae</taxon>
        <taxon>Pleosporales</taxon>
        <taxon>Massarineae</taxon>
        <taxon>Massarinaceae</taxon>
        <taxon>Massarina</taxon>
    </lineage>
</organism>
<evidence type="ECO:0000313" key="3">
    <source>
        <dbReference type="Proteomes" id="UP000799753"/>
    </source>
</evidence>
<evidence type="ECO:0000256" key="1">
    <source>
        <dbReference type="SAM" id="MobiDB-lite"/>
    </source>
</evidence>
<feature type="region of interest" description="Disordered" evidence="1">
    <location>
        <begin position="1"/>
        <end position="63"/>
    </location>
</feature>
<evidence type="ECO:0000313" key="2">
    <source>
        <dbReference type="EMBL" id="KAF2644741.1"/>
    </source>
</evidence>
<gene>
    <name evidence="2" type="ORF">P280DRAFT_178827</name>
</gene>
<feature type="region of interest" description="Disordered" evidence="1">
    <location>
        <begin position="191"/>
        <end position="279"/>
    </location>
</feature>
<keyword evidence="3" id="KW-1185">Reference proteome</keyword>
<accession>A0A6A6SCZ7</accession>
<reference evidence="2" key="1">
    <citation type="journal article" date="2020" name="Stud. Mycol.">
        <title>101 Dothideomycetes genomes: a test case for predicting lifestyles and emergence of pathogens.</title>
        <authorList>
            <person name="Haridas S."/>
            <person name="Albert R."/>
            <person name="Binder M."/>
            <person name="Bloem J."/>
            <person name="Labutti K."/>
            <person name="Salamov A."/>
            <person name="Andreopoulos B."/>
            <person name="Baker S."/>
            <person name="Barry K."/>
            <person name="Bills G."/>
            <person name="Bluhm B."/>
            <person name="Cannon C."/>
            <person name="Castanera R."/>
            <person name="Culley D."/>
            <person name="Daum C."/>
            <person name="Ezra D."/>
            <person name="Gonzalez J."/>
            <person name="Henrissat B."/>
            <person name="Kuo A."/>
            <person name="Liang C."/>
            <person name="Lipzen A."/>
            <person name="Lutzoni F."/>
            <person name="Magnuson J."/>
            <person name="Mondo S."/>
            <person name="Nolan M."/>
            <person name="Ohm R."/>
            <person name="Pangilinan J."/>
            <person name="Park H.-J."/>
            <person name="Ramirez L."/>
            <person name="Alfaro M."/>
            <person name="Sun H."/>
            <person name="Tritt A."/>
            <person name="Yoshinaga Y."/>
            <person name="Zwiers L.-H."/>
            <person name="Turgeon B."/>
            <person name="Goodwin S."/>
            <person name="Spatafora J."/>
            <person name="Crous P."/>
            <person name="Grigoriev I."/>
        </authorList>
    </citation>
    <scope>NUCLEOTIDE SEQUENCE</scope>
    <source>
        <strain evidence="2">CBS 473.64</strain>
    </source>
</reference>
<feature type="compositionally biased region" description="Polar residues" evidence="1">
    <location>
        <begin position="40"/>
        <end position="61"/>
    </location>
</feature>
<feature type="compositionally biased region" description="Polar residues" evidence="1">
    <location>
        <begin position="228"/>
        <end position="244"/>
    </location>
</feature>
<dbReference type="OrthoDB" id="2446291at2759"/>
<name>A0A6A6SCZ7_9PLEO</name>
<feature type="compositionally biased region" description="Polar residues" evidence="1">
    <location>
        <begin position="1"/>
        <end position="17"/>
    </location>
</feature>